<comment type="caution">
    <text evidence="2">The sequence shown here is derived from an EMBL/GenBank/DDBJ whole genome shotgun (WGS) entry which is preliminary data.</text>
</comment>
<evidence type="ECO:0000256" key="1">
    <source>
        <dbReference type="ARBA" id="ARBA00022649"/>
    </source>
</evidence>
<proteinExistence type="predicted"/>
<evidence type="ECO:0000313" key="2">
    <source>
        <dbReference type="EMBL" id="MBE9106058.1"/>
    </source>
</evidence>
<dbReference type="EMBL" id="JADEXF010000437">
    <property type="protein sequence ID" value="MBE9106058.1"/>
    <property type="molecule type" value="Genomic_DNA"/>
</dbReference>
<accession>A0ABR9U066</accession>
<dbReference type="InterPro" id="IPR007712">
    <property type="entry name" value="RelE/ParE_toxin"/>
</dbReference>
<gene>
    <name evidence="2" type="ORF">IQ229_14250</name>
</gene>
<protein>
    <submittedName>
        <fullName evidence="2">Type II toxin-antitoxin system RelE/ParE family toxin</fullName>
    </submittedName>
</protein>
<dbReference type="Gene3D" id="3.30.2310.20">
    <property type="entry name" value="RelE-like"/>
    <property type="match status" value="1"/>
</dbReference>
<organism evidence="2 3">
    <name type="scientific">Nostoc cf. edaphicum LEGE 07299</name>
    <dbReference type="NCBI Taxonomy" id="2777974"/>
    <lineage>
        <taxon>Bacteria</taxon>
        <taxon>Bacillati</taxon>
        <taxon>Cyanobacteriota</taxon>
        <taxon>Cyanophyceae</taxon>
        <taxon>Nostocales</taxon>
        <taxon>Nostocaceae</taxon>
        <taxon>Nostoc</taxon>
    </lineage>
</organism>
<evidence type="ECO:0000313" key="3">
    <source>
        <dbReference type="Proteomes" id="UP000647836"/>
    </source>
</evidence>
<dbReference type="Proteomes" id="UP000647836">
    <property type="component" value="Unassembled WGS sequence"/>
</dbReference>
<dbReference type="Pfam" id="PF05016">
    <property type="entry name" value="ParE_toxin"/>
    <property type="match status" value="1"/>
</dbReference>
<dbReference type="InterPro" id="IPR035093">
    <property type="entry name" value="RelE/ParE_toxin_dom_sf"/>
</dbReference>
<keyword evidence="1" id="KW-1277">Toxin-antitoxin system</keyword>
<keyword evidence="3" id="KW-1185">Reference proteome</keyword>
<reference evidence="2 3" key="1">
    <citation type="submission" date="2020-10" db="EMBL/GenBank/DDBJ databases">
        <authorList>
            <person name="Castelo-Branco R."/>
            <person name="Eusebio N."/>
            <person name="Adriana R."/>
            <person name="Vieira A."/>
            <person name="Brugerolle De Fraissinette N."/>
            <person name="Rezende De Castro R."/>
            <person name="Schneider M.P."/>
            <person name="Vasconcelos V."/>
            <person name="Leao P.N."/>
        </authorList>
    </citation>
    <scope>NUCLEOTIDE SEQUENCE [LARGE SCALE GENOMIC DNA]</scope>
    <source>
        <strain evidence="2 3">LEGE 07299</strain>
    </source>
</reference>
<name>A0ABR9U066_9NOSO</name>
<sequence length="47" mass="5619">MGRLRDELAPFLRILPMKNYLIFYRLIDEGIEIVRILHGSQDIKTIF</sequence>